<comment type="caution">
    <text evidence="2">The sequence shown here is derived from an EMBL/GenBank/DDBJ whole genome shotgun (WGS) entry which is preliminary data.</text>
</comment>
<dbReference type="SUPFAM" id="SSF53474">
    <property type="entry name" value="alpha/beta-Hydrolases"/>
    <property type="match status" value="1"/>
</dbReference>
<proteinExistence type="predicted"/>
<dbReference type="Proteomes" id="UP000290261">
    <property type="component" value="Unassembled WGS sequence"/>
</dbReference>
<gene>
    <name evidence="2" type="ORF">DN53_14235</name>
</gene>
<dbReference type="Gene3D" id="3.40.50.1820">
    <property type="entry name" value="alpha/beta hydrolase"/>
    <property type="match status" value="1"/>
</dbReference>
<dbReference type="InterPro" id="IPR003140">
    <property type="entry name" value="PLipase/COase/thioEstase"/>
</dbReference>
<dbReference type="InterPro" id="IPR029058">
    <property type="entry name" value="AB_hydrolase_fold"/>
</dbReference>
<feature type="domain" description="Phospholipase/carboxylesterase/thioesterase" evidence="1">
    <location>
        <begin position="24"/>
        <end position="207"/>
    </location>
</feature>
<accession>A0A444VKT5</accession>
<organism evidence="2 3">
    <name type="scientific">Flagellimonas olearia</name>
    <dbReference type="NCBI Taxonomy" id="552546"/>
    <lineage>
        <taxon>Bacteria</taxon>
        <taxon>Pseudomonadati</taxon>
        <taxon>Bacteroidota</taxon>
        <taxon>Flavobacteriia</taxon>
        <taxon>Flavobacteriales</taxon>
        <taxon>Flavobacteriaceae</taxon>
        <taxon>Flagellimonas</taxon>
    </lineage>
</organism>
<dbReference type="GO" id="GO:0016787">
    <property type="term" value="F:hydrolase activity"/>
    <property type="evidence" value="ECO:0007669"/>
    <property type="project" value="InterPro"/>
</dbReference>
<reference evidence="2 3" key="1">
    <citation type="submission" date="2014-04" db="EMBL/GenBank/DDBJ databases">
        <title>Whole genome of Muricauda olearia.</title>
        <authorList>
            <person name="Zhang X.-H."/>
            <person name="Tang K."/>
        </authorList>
    </citation>
    <scope>NUCLEOTIDE SEQUENCE [LARGE SCALE GENOMIC DNA]</scope>
    <source>
        <strain evidence="2 3">Th120</strain>
    </source>
</reference>
<dbReference type="EMBL" id="JJMP01000006">
    <property type="protein sequence ID" value="RYC51354.1"/>
    <property type="molecule type" value="Genomic_DNA"/>
</dbReference>
<evidence type="ECO:0000259" key="1">
    <source>
        <dbReference type="Pfam" id="PF02230"/>
    </source>
</evidence>
<evidence type="ECO:0000313" key="2">
    <source>
        <dbReference type="EMBL" id="RYC51354.1"/>
    </source>
</evidence>
<sequence>MFPKEETVTYTAKNTYLTQNTLGEKTKNVWLVFHGIGYLSRYFVKYFEGLDPEENYIIVPQAPSKYYLKNEYKYVGASWLTKENTSMEIDNVIHYVDAVLQTEQLPSHVNLILFGFSQGVSVATRYLVHRKLKCHALILYAGGIPNELKKEDFDFLDRDTTQVKLMYGDKDEFITPERLATEKVKIEDLFQGKAEVLMFKGGHEVKPKLIRGLV</sequence>
<name>A0A444VKT5_9FLAO</name>
<dbReference type="AlphaFoldDB" id="A0A444VKT5"/>
<protein>
    <submittedName>
        <fullName evidence="2">Esterase</fullName>
    </submittedName>
</protein>
<keyword evidence="3" id="KW-1185">Reference proteome</keyword>
<dbReference type="Pfam" id="PF02230">
    <property type="entry name" value="Abhydrolase_2"/>
    <property type="match status" value="1"/>
</dbReference>
<dbReference type="RefSeq" id="WP_129654401.1">
    <property type="nucleotide sequence ID" value="NZ_ML142910.1"/>
</dbReference>
<evidence type="ECO:0000313" key="3">
    <source>
        <dbReference type="Proteomes" id="UP000290261"/>
    </source>
</evidence>